<dbReference type="Gene3D" id="3.40.50.1820">
    <property type="entry name" value="alpha/beta hydrolase"/>
    <property type="match status" value="1"/>
</dbReference>
<evidence type="ECO:0000313" key="6">
    <source>
        <dbReference type="EMBL" id="KZV89714.1"/>
    </source>
</evidence>
<evidence type="ECO:0000256" key="2">
    <source>
        <dbReference type="ARBA" id="ARBA00022630"/>
    </source>
</evidence>
<dbReference type="SUPFAM" id="SSF53474">
    <property type="entry name" value="alpha/beta-Hydrolases"/>
    <property type="match status" value="1"/>
</dbReference>
<dbReference type="Proteomes" id="UP000077266">
    <property type="component" value="Unassembled WGS sequence"/>
</dbReference>
<sequence length="1241" mass="134246">MDHAHDHPKKYPRIARPVELLRPSYDVVVIGSGYGGGVAASRMARGRQSVCVLERGKERWPGEYPSNLKEAAPQIHVSGALSPNDTGRLRIPVEAGDPTGLYHLFLGEGQNAFVGNGLGGTSLLNANIFLRADPRTLSLKYWPEEIRDDPSKLEKYYERAESMLQPSPYPASFPALKKLDVLQKQAATLGVEDKFYRPPQTTWFHEDGPNSSGVQMKTTTLSGQDSTGVNDGSKITTLVTYLADAWNWGAEIFCECEARYVKKHPTQEGYLVFFAWHGAKRDLFGKENVYEHLMWVHARKMVFLGAGVLGSTEIVLRSKERGLRTSQFVGQDLSGNGDILAFGYNLDDEVNGIGKEHPDPARPIGPTITGVIDLRGEDTAKNPLDGFVIEEGAIASSLAHLFQPMLELSPGRVTRAPLSSIPFRTLRSITSKLFGPYAPGGSVEHTQTYLVMSHDSNQATMTLDPDSDDARIVWQGVGRAEHIAEISETLARLGGTLVQSPFFSLLGQAEITVHAIGGLNLGRATSHLGELLRGDDGAGVHEGLIVTDGAVVPAALGVNPFATITALAERSVEGVAAKLGIDIDYATKNAQLDLFGSPQFPVQPKDDVTEAALIRARKTGQVGIGFTEIMNGFVHVGGEIESFGVAASQARADLQDAQFFLSVNAFDEDALLGRSDHPAMLTGTFSSALPGSPHMVTKGKFGLFTVDERTPDTRNLTYEFDMVGVDGKMLHFSGYKVVNNAAAFSTRDIWEETSTLYVTISDGKLVAGKGTMKIKVSDFVHELATIATTGANVPLRITGFGRFGAFFARQLTRVFFAPFAPLTDKGPATRTLTFAARPVPNEVISVTASDGVVSNMQVWEPTKVIDGKVLNVLFVPGASVDERIFALPTIPLNAIEYFTRAGYRCYAVTTRVGLTPNAKLQGGWSIYDARLDVAAGLKEVVRRAGGEKAYVIAHCAGAVAFASGLLDGTIPARDWIRGITISQVFMHPILGTVNDIKANIPLPSAYTFLARSDWFDCVPQPGLVQHAFDSILKFYPVGGRKEICSSASCHRSELAFGRLWNHANLNAATHDHLDEYLGGVSMKSLRHLTLMGRKRITSRPDGTPLIIAPVKDESALEPEPVNPALENLRGIPILIISGSDNVVFAPEGTDMSYSLLRNTFGAEMYERVVFKGRGHLDSWMSSTCADDGDVYDTVLGHVDAICRHGKLGTGEGGVAAEKREVSCSRPVAIVTPPKRANGTTQ</sequence>
<comment type="cofactor">
    <cofactor evidence="1">
        <name>FAD</name>
        <dbReference type="ChEBI" id="CHEBI:57692"/>
    </cofactor>
</comment>
<dbReference type="GO" id="GO:0016614">
    <property type="term" value="F:oxidoreductase activity, acting on CH-OH group of donors"/>
    <property type="evidence" value="ECO:0007669"/>
    <property type="project" value="InterPro"/>
</dbReference>
<gene>
    <name evidence="6" type="ORF">EXIGLDRAFT_838347</name>
</gene>
<keyword evidence="2" id="KW-0285">Flavoprotein</keyword>
<dbReference type="Pfam" id="PF00732">
    <property type="entry name" value="GMC_oxred_N"/>
    <property type="match status" value="1"/>
</dbReference>
<accession>A0A165FYE6</accession>
<evidence type="ECO:0000256" key="1">
    <source>
        <dbReference type="ARBA" id="ARBA00001974"/>
    </source>
</evidence>
<evidence type="ECO:0000259" key="5">
    <source>
        <dbReference type="Pfam" id="PF00732"/>
    </source>
</evidence>
<dbReference type="InterPro" id="IPR029058">
    <property type="entry name" value="AB_hydrolase_fold"/>
</dbReference>
<name>A0A165FYE6_EXIGL</name>
<dbReference type="InParanoid" id="A0A165FYE6"/>
<dbReference type="PANTHER" id="PTHR47470">
    <property type="entry name" value="CHOLESTEROL OXIDASE"/>
    <property type="match status" value="1"/>
</dbReference>
<dbReference type="InterPro" id="IPR052542">
    <property type="entry name" value="Cholesterol_Oxidase"/>
</dbReference>
<evidence type="ECO:0000313" key="7">
    <source>
        <dbReference type="Proteomes" id="UP000077266"/>
    </source>
</evidence>
<keyword evidence="4" id="KW-0560">Oxidoreductase</keyword>
<evidence type="ECO:0000256" key="4">
    <source>
        <dbReference type="ARBA" id="ARBA00023002"/>
    </source>
</evidence>
<dbReference type="InterPro" id="IPR000172">
    <property type="entry name" value="GMC_OxRdtase_N"/>
</dbReference>
<dbReference type="SUPFAM" id="SSF51905">
    <property type="entry name" value="FAD/NAD(P)-binding domain"/>
    <property type="match status" value="1"/>
</dbReference>
<dbReference type="AlphaFoldDB" id="A0A165FYE6"/>
<dbReference type="PANTHER" id="PTHR47470:SF1">
    <property type="entry name" value="FAD-DEPENDENT OXIDOREDUCTASE 2 FAD BINDING DOMAIN-CONTAINING PROTEIN"/>
    <property type="match status" value="1"/>
</dbReference>
<dbReference type="EMBL" id="KV426066">
    <property type="protein sequence ID" value="KZV89714.1"/>
    <property type="molecule type" value="Genomic_DNA"/>
</dbReference>
<keyword evidence="7" id="KW-1185">Reference proteome</keyword>
<keyword evidence="3" id="KW-0274">FAD</keyword>
<proteinExistence type="predicted"/>
<dbReference type="InterPro" id="IPR036188">
    <property type="entry name" value="FAD/NAD-bd_sf"/>
</dbReference>
<dbReference type="OrthoDB" id="9974421at2759"/>
<feature type="domain" description="Glucose-methanol-choline oxidoreductase N-terminal" evidence="5">
    <location>
        <begin position="108"/>
        <end position="262"/>
    </location>
</feature>
<dbReference type="GO" id="GO:0050660">
    <property type="term" value="F:flavin adenine dinucleotide binding"/>
    <property type="evidence" value="ECO:0007669"/>
    <property type="project" value="InterPro"/>
</dbReference>
<dbReference type="Gene3D" id="3.50.50.60">
    <property type="entry name" value="FAD/NAD(P)-binding domain"/>
    <property type="match status" value="3"/>
</dbReference>
<evidence type="ECO:0000256" key="3">
    <source>
        <dbReference type="ARBA" id="ARBA00022827"/>
    </source>
</evidence>
<dbReference type="STRING" id="1314781.A0A165FYE6"/>
<reference evidence="6 7" key="1">
    <citation type="journal article" date="2016" name="Mol. Biol. Evol.">
        <title>Comparative Genomics of Early-Diverging Mushroom-Forming Fungi Provides Insights into the Origins of Lignocellulose Decay Capabilities.</title>
        <authorList>
            <person name="Nagy L.G."/>
            <person name="Riley R."/>
            <person name="Tritt A."/>
            <person name="Adam C."/>
            <person name="Daum C."/>
            <person name="Floudas D."/>
            <person name="Sun H."/>
            <person name="Yadav J.S."/>
            <person name="Pangilinan J."/>
            <person name="Larsson K.H."/>
            <person name="Matsuura K."/>
            <person name="Barry K."/>
            <person name="Labutti K."/>
            <person name="Kuo R."/>
            <person name="Ohm R.A."/>
            <person name="Bhattacharya S.S."/>
            <person name="Shirouzu T."/>
            <person name="Yoshinaga Y."/>
            <person name="Martin F.M."/>
            <person name="Grigoriev I.V."/>
            <person name="Hibbett D.S."/>
        </authorList>
    </citation>
    <scope>NUCLEOTIDE SEQUENCE [LARGE SCALE GENOMIC DNA]</scope>
    <source>
        <strain evidence="6 7">HHB12029</strain>
    </source>
</reference>
<protein>
    <submittedName>
        <fullName evidence="6">FAD/NAD(P)-binding domain-containing protein</fullName>
    </submittedName>
</protein>
<organism evidence="6 7">
    <name type="scientific">Exidia glandulosa HHB12029</name>
    <dbReference type="NCBI Taxonomy" id="1314781"/>
    <lineage>
        <taxon>Eukaryota</taxon>
        <taxon>Fungi</taxon>
        <taxon>Dikarya</taxon>
        <taxon>Basidiomycota</taxon>
        <taxon>Agaricomycotina</taxon>
        <taxon>Agaricomycetes</taxon>
        <taxon>Auriculariales</taxon>
        <taxon>Exidiaceae</taxon>
        <taxon>Exidia</taxon>
    </lineage>
</organism>